<evidence type="ECO:0000256" key="8">
    <source>
        <dbReference type="PIRNR" id="PIRNR004553"/>
    </source>
</evidence>
<organism evidence="9 10">
    <name type="scientific">Lysobacter helvus</name>
    <dbReference type="NCBI Taxonomy" id="2675059"/>
    <lineage>
        <taxon>Bacteria</taxon>
        <taxon>Pseudomonadati</taxon>
        <taxon>Pseudomonadota</taxon>
        <taxon>Gammaproteobacteria</taxon>
        <taxon>Lysobacterales</taxon>
        <taxon>Lysobacteraceae</taxon>
        <taxon>Lysobacter</taxon>
    </lineage>
</organism>
<name>A0ABM7QF59_9GAMM</name>
<dbReference type="InterPro" id="IPR029063">
    <property type="entry name" value="SAM-dependent_MTases_sf"/>
</dbReference>
<dbReference type="Pfam" id="PF03602">
    <property type="entry name" value="Cons_hypoth95"/>
    <property type="match status" value="1"/>
</dbReference>
<comment type="similarity">
    <text evidence="2 8">Belongs to the methyltransferase superfamily. RsmD family.</text>
</comment>
<dbReference type="SUPFAM" id="SSF53335">
    <property type="entry name" value="S-adenosyl-L-methionine-dependent methyltransferases"/>
    <property type="match status" value="1"/>
</dbReference>
<evidence type="ECO:0000313" key="9">
    <source>
        <dbReference type="EMBL" id="BCT96178.1"/>
    </source>
</evidence>
<dbReference type="Proteomes" id="UP000680514">
    <property type="component" value="Chromosome"/>
</dbReference>
<dbReference type="GO" id="GO:0008168">
    <property type="term" value="F:methyltransferase activity"/>
    <property type="evidence" value="ECO:0007669"/>
    <property type="project" value="UniProtKB-KW"/>
</dbReference>
<gene>
    <name evidence="9" type="ORF">LYSHEL_20490</name>
</gene>
<dbReference type="InterPro" id="IPR002052">
    <property type="entry name" value="DNA_methylase_N6_adenine_CS"/>
</dbReference>
<sequence>MKHRAPAPRNTPAQPTGSVRIVGGRWRGTKLPVLDRPGLRPTSDRVRETLFNWLMPKLPGARVLDLFAGTGALGLEALSRGADHAVLVEHDRDIADHLRASATRLQAQDIAEIVQADALAWLHAQPEGAFDIAFVDPPFDANLWGGVMPVLVRCLRPDAWLYVEQPLAGAVDLPAGWRLHREGRTRETRHALYRRDAATDADTLAPEPVPAGT</sequence>
<evidence type="ECO:0000313" key="10">
    <source>
        <dbReference type="Proteomes" id="UP000680514"/>
    </source>
</evidence>
<evidence type="ECO:0000256" key="7">
    <source>
        <dbReference type="ARBA" id="ARBA00048326"/>
    </source>
</evidence>
<evidence type="ECO:0000256" key="4">
    <source>
        <dbReference type="ARBA" id="ARBA00013682"/>
    </source>
</evidence>
<keyword evidence="10" id="KW-1185">Reference proteome</keyword>
<evidence type="ECO:0000256" key="1">
    <source>
        <dbReference type="ARBA" id="ARBA00002649"/>
    </source>
</evidence>
<reference evidence="9 10" key="1">
    <citation type="submission" date="2021-03" db="EMBL/GenBank/DDBJ databases">
        <title>Complete Genome Sequences of Two Lysobacter Strains Isolated from Sea Water (Lysobacter caseinilyticus) and Soil (Lysobacter helvus) in South Korea.</title>
        <authorList>
            <person name="Watanabe Y."/>
            <person name="Arakawa K."/>
        </authorList>
    </citation>
    <scope>NUCLEOTIDE SEQUENCE [LARGE SCALE GENOMIC DNA]</scope>
    <source>
        <strain evidence="9 10">D10</strain>
    </source>
</reference>
<dbReference type="EMBL" id="AP024546">
    <property type="protein sequence ID" value="BCT96178.1"/>
    <property type="molecule type" value="Genomic_DNA"/>
</dbReference>
<evidence type="ECO:0000256" key="2">
    <source>
        <dbReference type="ARBA" id="ARBA00005269"/>
    </source>
</evidence>
<comment type="catalytic activity">
    <reaction evidence="7 8">
        <text>guanosine(966) in 16S rRNA + S-adenosyl-L-methionine = N(2)-methylguanosine(966) in 16S rRNA + S-adenosyl-L-homocysteine + H(+)</text>
        <dbReference type="Rhea" id="RHEA:23548"/>
        <dbReference type="Rhea" id="RHEA-COMP:10211"/>
        <dbReference type="Rhea" id="RHEA-COMP:10212"/>
        <dbReference type="ChEBI" id="CHEBI:15378"/>
        <dbReference type="ChEBI" id="CHEBI:57856"/>
        <dbReference type="ChEBI" id="CHEBI:59789"/>
        <dbReference type="ChEBI" id="CHEBI:74269"/>
        <dbReference type="ChEBI" id="CHEBI:74481"/>
        <dbReference type="EC" id="2.1.1.171"/>
    </reaction>
</comment>
<evidence type="ECO:0000256" key="5">
    <source>
        <dbReference type="ARBA" id="ARBA00022603"/>
    </source>
</evidence>
<dbReference type="PANTHER" id="PTHR43542:SF1">
    <property type="entry name" value="METHYLTRANSFERASE"/>
    <property type="match status" value="1"/>
</dbReference>
<keyword evidence="6 8" id="KW-0808">Transferase</keyword>
<dbReference type="InterPro" id="IPR004398">
    <property type="entry name" value="RNA_MeTrfase_RsmD"/>
</dbReference>
<dbReference type="CDD" id="cd02440">
    <property type="entry name" value="AdoMet_MTases"/>
    <property type="match status" value="1"/>
</dbReference>
<accession>A0ABM7QF59</accession>
<keyword evidence="5 8" id="KW-0489">Methyltransferase</keyword>
<keyword evidence="8" id="KW-0949">S-adenosyl-L-methionine</keyword>
<dbReference type="PANTHER" id="PTHR43542">
    <property type="entry name" value="METHYLTRANSFERASE"/>
    <property type="match status" value="1"/>
</dbReference>
<evidence type="ECO:0000256" key="6">
    <source>
        <dbReference type="ARBA" id="ARBA00022679"/>
    </source>
</evidence>
<dbReference type="PIRSF" id="PIRSF004553">
    <property type="entry name" value="CHP00095"/>
    <property type="match status" value="1"/>
</dbReference>
<dbReference type="PROSITE" id="PS00092">
    <property type="entry name" value="N6_MTASE"/>
    <property type="match status" value="1"/>
</dbReference>
<keyword evidence="8" id="KW-0698">rRNA processing</keyword>
<dbReference type="GO" id="GO:0032259">
    <property type="term" value="P:methylation"/>
    <property type="evidence" value="ECO:0007669"/>
    <property type="project" value="UniProtKB-KW"/>
</dbReference>
<proteinExistence type="inferred from homology"/>
<dbReference type="NCBIfam" id="TIGR00095">
    <property type="entry name" value="16S rRNA (guanine(966)-N(2))-methyltransferase RsmD"/>
    <property type="match status" value="1"/>
</dbReference>
<dbReference type="Gene3D" id="3.40.50.150">
    <property type="entry name" value="Vaccinia Virus protein VP39"/>
    <property type="match status" value="1"/>
</dbReference>
<evidence type="ECO:0000256" key="3">
    <source>
        <dbReference type="ARBA" id="ARBA00012141"/>
    </source>
</evidence>
<dbReference type="RefSeq" id="WP_244858509.1">
    <property type="nucleotide sequence ID" value="NZ_AP024546.1"/>
</dbReference>
<comment type="function">
    <text evidence="1 8">Specifically methylates the guanine in position 966 of 16S rRNA in the assembled 30S particle.</text>
</comment>
<protein>
    <recommendedName>
        <fullName evidence="4 8">Ribosomal RNA small subunit methyltransferase D</fullName>
        <ecNumber evidence="3 8">2.1.1.171</ecNumber>
    </recommendedName>
</protein>
<dbReference type="EC" id="2.1.1.171" evidence="3 8"/>